<sequence length="72" mass="8255">MNEVIYQINYLEDEIDNAFKTLKIDSKKLEEAELTDLIKSLTKKFFKSQSNVLDAINLNEKKQSTTLTSGGR</sequence>
<evidence type="ECO:0000313" key="2">
    <source>
        <dbReference type="Proteomes" id="UP000199129"/>
    </source>
</evidence>
<evidence type="ECO:0000313" key="1">
    <source>
        <dbReference type="EMBL" id="SEF08850.1"/>
    </source>
</evidence>
<proteinExistence type="predicted"/>
<dbReference type="RefSeq" id="WP_235863277.1">
    <property type="nucleotide sequence ID" value="NZ_FNUA01000002.1"/>
</dbReference>
<dbReference type="AlphaFoldDB" id="A0A1H5P583"/>
<organism evidence="1 2">
    <name type="scientific">Pseudomonas palleroniana</name>
    <dbReference type="NCBI Taxonomy" id="191390"/>
    <lineage>
        <taxon>Bacteria</taxon>
        <taxon>Pseudomonadati</taxon>
        <taxon>Pseudomonadota</taxon>
        <taxon>Gammaproteobacteria</taxon>
        <taxon>Pseudomonadales</taxon>
        <taxon>Pseudomonadaceae</taxon>
        <taxon>Pseudomonas</taxon>
    </lineage>
</organism>
<accession>A0A1H5P583</accession>
<dbReference type="Proteomes" id="UP000199129">
    <property type="component" value="Unassembled WGS sequence"/>
</dbReference>
<gene>
    <name evidence="1" type="ORF">SAMN04490198_5276</name>
</gene>
<reference evidence="1 2" key="1">
    <citation type="submission" date="2016-10" db="EMBL/GenBank/DDBJ databases">
        <authorList>
            <person name="de Groot N.N."/>
        </authorList>
    </citation>
    <scope>NUCLEOTIDE SEQUENCE [LARGE SCALE GENOMIC DNA]</scope>
    <source>
        <strain evidence="1 2">BS3265</strain>
    </source>
</reference>
<protein>
    <submittedName>
        <fullName evidence="1">Uncharacterized protein</fullName>
    </submittedName>
</protein>
<name>A0A1H5P583_9PSED</name>
<dbReference type="EMBL" id="FNUA01000002">
    <property type="protein sequence ID" value="SEF08850.1"/>
    <property type="molecule type" value="Genomic_DNA"/>
</dbReference>